<feature type="region of interest" description="Disordered" evidence="9">
    <location>
        <begin position="606"/>
        <end position="632"/>
    </location>
</feature>
<evidence type="ECO:0000256" key="8">
    <source>
        <dbReference type="SAM" id="Coils"/>
    </source>
</evidence>
<evidence type="ECO:0000313" key="10">
    <source>
        <dbReference type="EMBL" id="TFY82602.1"/>
    </source>
</evidence>
<keyword evidence="6" id="KW-0906">Nuclear pore complex</keyword>
<dbReference type="EMBL" id="SFCI01000094">
    <property type="protein sequence ID" value="TFY82602.1"/>
    <property type="molecule type" value="Genomic_DNA"/>
</dbReference>
<dbReference type="GO" id="GO:0006606">
    <property type="term" value="P:protein import into nucleus"/>
    <property type="evidence" value="ECO:0007669"/>
    <property type="project" value="TreeGrafter"/>
</dbReference>
<dbReference type="PANTHER" id="PTHR13257:SF0">
    <property type="entry name" value="NUCLEAR PORE COMPLEX PROTEIN NUP88"/>
    <property type="match status" value="1"/>
</dbReference>
<dbReference type="GO" id="GO:0006406">
    <property type="term" value="P:mRNA export from nucleus"/>
    <property type="evidence" value="ECO:0007669"/>
    <property type="project" value="TreeGrafter"/>
</dbReference>
<dbReference type="AlphaFoldDB" id="A0A4Z0A6F9"/>
<keyword evidence="8" id="KW-0175">Coiled coil</keyword>
<accession>A0A4Z0A6F9</accession>
<dbReference type="SUPFAM" id="SSF50978">
    <property type="entry name" value="WD40 repeat-like"/>
    <property type="match status" value="1"/>
</dbReference>
<dbReference type="Proteomes" id="UP000298061">
    <property type="component" value="Unassembled WGS sequence"/>
</dbReference>
<dbReference type="InterPro" id="IPR019321">
    <property type="entry name" value="Nucleoporin_Nup88"/>
</dbReference>
<comment type="subcellular location">
    <subcellularLocation>
        <location evidence="1">Nucleus</location>
        <location evidence="1">Nuclear pore complex</location>
    </subcellularLocation>
</comment>
<keyword evidence="3" id="KW-0509">mRNA transport</keyword>
<dbReference type="Pfam" id="PF10168">
    <property type="entry name" value="Nup88"/>
    <property type="match status" value="1"/>
</dbReference>
<dbReference type="GO" id="GO:0005643">
    <property type="term" value="C:nuclear pore"/>
    <property type="evidence" value="ECO:0007669"/>
    <property type="project" value="UniProtKB-SubCell"/>
</dbReference>
<proteinExistence type="predicted"/>
<sequence>MDSEGDWSTILNDHPIFSRSAGASTSIQDQASLELSTNTLRSFTDVNPEDESPAPSGRRQTMVVKDAELIVAVGKEIRVTGLGDTKLSQSSRKSYKVLYTPNVQFEIHQLALNPTGKLLAVAGAFQVAVVVLPRPGFTRLVPTTIDCKSIQVGQFYHASASSAPIARVEWHPWGDAGSTLVVVTMDGKLREYDISVDTEEPQQTVSFVPEEKKSKTFNATDASEREVASFCFGKGKADWGPLTVYAAMKSGDVYAICPYMPRNASIPSSYIHALDCFVAAKKEYLEQFNSSASTRSLSVTYDYQQKFVNALLKQLPPGSVFPSTSRSMPLHPPNTIKCPPMRQGPFLLQPSPRLIDGSDGADATDIIYLAFGNASDNSEDEGETERLGLLLLTFQDGKIDVCLDVDKVEALWETKQHPDEGLPMLAVYETIDLGLVSMLSATDPPLLDLLQANYQVFHADPIYDDTVYVYHAFGVHVLHFDVVLRHLASALHADQDGSGQSVAAALQVPVHTDVKPIVSTFSIARKATNPVVAVAVPNDVYLNYSIFILTSAMRVVSFTLNLRSDSPDFLPAGLPDEKEHEEHRLFKPVDGPTAYASFLGTKPFEQPPILSRSSSGLPSAPRLVGPGSQGSKDWRLTPDSLRYLYDTVERFSAQIHAEQMAYKEVLTKKANPELSEHETKWFDELKRIKQEALGAGRYDETSLTARTRLREYSRLMPHLKAAAEKDAAHARTDHERNQGLGVSQAFEFGQQFNKERLKIQKVERDLQQLAAKLEFTLSRPPPLRDAIRTDSPH</sequence>
<keyword evidence="11" id="KW-1185">Reference proteome</keyword>
<dbReference type="STRING" id="135208.A0A4Z0A6F9"/>
<dbReference type="GO" id="GO:0000055">
    <property type="term" value="P:ribosomal large subunit export from nucleus"/>
    <property type="evidence" value="ECO:0007669"/>
    <property type="project" value="InterPro"/>
</dbReference>
<evidence type="ECO:0000313" key="11">
    <source>
        <dbReference type="Proteomes" id="UP000298061"/>
    </source>
</evidence>
<evidence type="ECO:0000256" key="5">
    <source>
        <dbReference type="ARBA" id="ARBA00023010"/>
    </source>
</evidence>
<evidence type="ECO:0000256" key="4">
    <source>
        <dbReference type="ARBA" id="ARBA00022927"/>
    </source>
</evidence>
<evidence type="ECO:0000256" key="2">
    <source>
        <dbReference type="ARBA" id="ARBA00022448"/>
    </source>
</evidence>
<reference evidence="10 11" key="1">
    <citation type="submission" date="2019-02" db="EMBL/GenBank/DDBJ databases">
        <title>Genome sequencing of the rare red list fungi Hericium alpestre (H. flagellum).</title>
        <authorList>
            <person name="Buettner E."/>
            <person name="Kellner H."/>
        </authorList>
    </citation>
    <scope>NUCLEOTIDE SEQUENCE [LARGE SCALE GENOMIC DNA]</scope>
    <source>
        <strain evidence="10 11">DSM 108284</strain>
    </source>
</reference>
<comment type="caution">
    <text evidence="10">The sequence shown here is derived from an EMBL/GenBank/DDBJ whole genome shotgun (WGS) entry which is preliminary data.</text>
</comment>
<name>A0A4Z0A6F9_9AGAM</name>
<protein>
    <submittedName>
        <fullName evidence="10">Uncharacterized protein</fullName>
    </submittedName>
</protein>
<keyword evidence="5" id="KW-0811">Translocation</keyword>
<evidence type="ECO:0000256" key="1">
    <source>
        <dbReference type="ARBA" id="ARBA00004567"/>
    </source>
</evidence>
<dbReference type="GO" id="GO:0017056">
    <property type="term" value="F:structural constituent of nuclear pore"/>
    <property type="evidence" value="ECO:0007669"/>
    <property type="project" value="InterPro"/>
</dbReference>
<keyword evidence="7" id="KW-0539">Nucleus</keyword>
<dbReference type="GO" id="GO:0000056">
    <property type="term" value="P:ribosomal small subunit export from nucleus"/>
    <property type="evidence" value="ECO:0007669"/>
    <property type="project" value="InterPro"/>
</dbReference>
<dbReference type="PANTHER" id="PTHR13257">
    <property type="entry name" value="NUCLEOPORIN NUP84-RELATED"/>
    <property type="match status" value="1"/>
</dbReference>
<dbReference type="InterPro" id="IPR037700">
    <property type="entry name" value="NUP88/NUP82"/>
</dbReference>
<feature type="coiled-coil region" evidence="8">
    <location>
        <begin position="752"/>
        <end position="779"/>
    </location>
</feature>
<evidence type="ECO:0000256" key="9">
    <source>
        <dbReference type="SAM" id="MobiDB-lite"/>
    </source>
</evidence>
<dbReference type="OrthoDB" id="341482at2759"/>
<dbReference type="InterPro" id="IPR036322">
    <property type="entry name" value="WD40_repeat_dom_sf"/>
</dbReference>
<organism evidence="10 11">
    <name type="scientific">Hericium alpestre</name>
    <dbReference type="NCBI Taxonomy" id="135208"/>
    <lineage>
        <taxon>Eukaryota</taxon>
        <taxon>Fungi</taxon>
        <taxon>Dikarya</taxon>
        <taxon>Basidiomycota</taxon>
        <taxon>Agaricomycotina</taxon>
        <taxon>Agaricomycetes</taxon>
        <taxon>Russulales</taxon>
        <taxon>Hericiaceae</taxon>
        <taxon>Hericium</taxon>
    </lineage>
</organism>
<gene>
    <name evidence="10" type="ORF">EWM64_g1412</name>
</gene>
<evidence type="ECO:0000256" key="3">
    <source>
        <dbReference type="ARBA" id="ARBA00022816"/>
    </source>
</evidence>
<keyword evidence="4" id="KW-0653">Protein transport</keyword>
<evidence type="ECO:0000256" key="7">
    <source>
        <dbReference type="ARBA" id="ARBA00023242"/>
    </source>
</evidence>
<keyword evidence="2" id="KW-0813">Transport</keyword>
<evidence type="ECO:0000256" key="6">
    <source>
        <dbReference type="ARBA" id="ARBA00023132"/>
    </source>
</evidence>